<sequence>MLKTLLTGTPIRQDADTIVMQEGDAVATYSRQYYRQAQEPAAEGTPIMMHSTEQMAVEIVCGLHGVLAPVGR</sequence>
<organism evidence="1 2">
    <name type="scientific">Cohnella nanjingensis</name>
    <dbReference type="NCBI Taxonomy" id="1387779"/>
    <lineage>
        <taxon>Bacteria</taxon>
        <taxon>Bacillati</taxon>
        <taxon>Bacillota</taxon>
        <taxon>Bacilli</taxon>
        <taxon>Bacillales</taxon>
        <taxon>Paenibacillaceae</taxon>
        <taxon>Cohnella</taxon>
    </lineage>
</organism>
<protein>
    <submittedName>
        <fullName evidence="1">Uncharacterized protein</fullName>
    </submittedName>
</protein>
<name>A0A7X0RMH2_9BACL</name>
<comment type="caution">
    <text evidence="1">The sequence shown here is derived from an EMBL/GenBank/DDBJ whole genome shotgun (WGS) entry which is preliminary data.</text>
</comment>
<evidence type="ECO:0000313" key="1">
    <source>
        <dbReference type="EMBL" id="MBB6670244.1"/>
    </source>
</evidence>
<gene>
    <name evidence="1" type="ORF">H7C19_06040</name>
</gene>
<dbReference type="Proteomes" id="UP000547209">
    <property type="component" value="Unassembled WGS sequence"/>
</dbReference>
<evidence type="ECO:0000313" key="2">
    <source>
        <dbReference type="Proteomes" id="UP000547209"/>
    </source>
</evidence>
<keyword evidence="2" id="KW-1185">Reference proteome</keyword>
<dbReference type="EMBL" id="JACJVP010000007">
    <property type="protein sequence ID" value="MBB6670244.1"/>
    <property type="molecule type" value="Genomic_DNA"/>
</dbReference>
<dbReference type="AlphaFoldDB" id="A0A7X0RMH2"/>
<dbReference type="RefSeq" id="WP_185141686.1">
    <property type="nucleotide sequence ID" value="NZ_JACJVP010000007.1"/>
</dbReference>
<proteinExistence type="predicted"/>
<reference evidence="1 2" key="1">
    <citation type="submission" date="2020-08" db="EMBL/GenBank/DDBJ databases">
        <title>Cohnella phylogeny.</title>
        <authorList>
            <person name="Dunlap C."/>
        </authorList>
    </citation>
    <scope>NUCLEOTIDE SEQUENCE [LARGE SCALE GENOMIC DNA]</scope>
    <source>
        <strain evidence="1 2">DSM 28246</strain>
    </source>
</reference>
<accession>A0A7X0RMH2</accession>